<dbReference type="AlphaFoldDB" id="A0A9P4IBP4"/>
<evidence type="ECO:0000256" key="2">
    <source>
        <dbReference type="ARBA" id="ARBA00023043"/>
    </source>
</evidence>
<dbReference type="Gene3D" id="1.25.40.20">
    <property type="entry name" value="Ankyrin repeat-containing domain"/>
    <property type="match status" value="2"/>
</dbReference>
<name>A0A9P4IBP4_9PEZI</name>
<keyword evidence="1" id="KW-0677">Repeat</keyword>
<dbReference type="PANTHER" id="PTHR24198">
    <property type="entry name" value="ANKYRIN REPEAT AND PROTEIN KINASE DOMAIN-CONTAINING PROTEIN"/>
    <property type="match status" value="1"/>
</dbReference>
<dbReference type="PANTHER" id="PTHR24198:SF165">
    <property type="entry name" value="ANKYRIN REPEAT-CONTAINING PROTEIN-RELATED"/>
    <property type="match status" value="1"/>
</dbReference>
<keyword evidence="4" id="KW-1185">Reference proteome</keyword>
<accession>A0A9P4IBP4</accession>
<proteinExistence type="predicted"/>
<evidence type="ECO:0000313" key="4">
    <source>
        <dbReference type="Proteomes" id="UP000799772"/>
    </source>
</evidence>
<evidence type="ECO:0000313" key="3">
    <source>
        <dbReference type="EMBL" id="KAF2096757.1"/>
    </source>
</evidence>
<protein>
    <submittedName>
        <fullName evidence="3">Ankyrin</fullName>
    </submittedName>
</protein>
<dbReference type="InterPro" id="IPR036770">
    <property type="entry name" value="Ankyrin_rpt-contain_sf"/>
</dbReference>
<dbReference type="SMART" id="SM00248">
    <property type="entry name" value="ANK"/>
    <property type="match status" value="6"/>
</dbReference>
<dbReference type="Pfam" id="PF12796">
    <property type="entry name" value="Ank_2"/>
    <property type="match status" value="2"/>
</dbReference>
<dbReference type="Proteomes" id="UP000799772">
    <property type="component" value="Unassembled WGS sequence"/>
</dbReference>
<keyword evidence="2" id="KW-0040">ANK repeat</keyword>
<comment type="caution">
    <text evidence="3">The sequence shown here is derived from an EMBL/GenBank/DDBJ whole genome shotgun (WGS) entry which is preliminary data.</text>
</comment>
<gene>
    <name evidence="3" type="ORF">NA57DRAFT_58647</name>
</gene>
<reference evidence="3" key="1">
    <citation type="journal article" date="2020" name="Stud. Mycol.">
        <title>101 Dothideomycetes genomes: a test case for predicting lifestyles and emergence of pathogens.</title>
        <authorList>
            <person name="Haridas S."/>
            <person name="Albert R."/>
            <person name="Binder M."/>
            <person name="Bloem J."/>
            <person name="Labutti K."/>
            <person name="Salamov A."/>
            <person name="Andreopoulos B."/>
            <person name="Baker S."/>
            <person name="Barry K."/>
            <person name="Bills G."/>
            <person name="Bluhm B."/>
            <person name="Cannon C."/>
            <person name="Castanera R."/>
            <person name="Culley D."/>
            <person name="Daum C."/>
            <person name="Ezra D."/>
            <person name="Gonzalez J."/>
            <person name="Henrissat B."/>
            <person name="Kuo A."/>
            <person name="Liang C."/>
            <person name="Lipzen A."/>
            <person name="Lutzoni F."/>
            <person name="Magnuson J."/>
            <person name="Mondo S."/>
            <person name="Nolan M."/>
            <person name="Ohm R."/>
            <person name="Pangilinan J."/>
            <person name="Park H.-J."/>
            <person name="Ramirez L."/>
            <person name="Alfaro M."/>
            <person name="Sun H."/>
            <person name="Tritt A."/>
            <person name="Yoshinaga Y."/>
            <person name="Zwiers L.-H."/>
            <person name="Turgeon B."/>
            <person name="Goodwin S."/>
            <person name="Spatafora J."/>
            <person name="Crous P."/>
            <person name="Grigoriev I."/>
        </authorList>
    </citation>
    <scope>NUCLEOTIDE SEQUENCE</scope>
    <source>
        <strain evidence="3">CBS 133067</strain>
    </source>
</reference>
<dbReference type="EMBL" id="ML978129">
    <property type="protein sequence ID" value="KAF2096757.1"/>
    <property type="molecule type" value="Genomic_DNA"/>
</dbReference>
<dbReference type="OrthoDB" id="20872at2759"/>
<evidence type="ECO:0000256" key="1">
    <source>
        <dbReference type="ARBA" id="ARBA00022737"/>
    </source>
</evidence>
<organism evidence="3 4">
    <name type="scientific">Rhizodiscina lignyota</name>
    <dbReference type="NCBI Taxonomy" id="1504668"/>
    <lineage>
        <taxon>Eukaryota</taxon>
        <taxon>Fungi</taxon>
        <taxon>Dikarya</taxon>
        <taxon>Ascomycota</taxon>
        <taxon>Pezizomycotina</taxon>
        <taxon>Dothideomycetes</taxon>
        <taxon>Pleosporomycetidae</taxon>
        <taxon>Aulographales</taxon>
        <taxon>Rhizodiscinaceae</taxon>
        <taxon>Rhizodiscina</taxon>
    </lineage>
</organism>
<dbReference type="InterPro" id="IPR002110">
    <property type="entry name" value="Ankyrin_rpt"/>
</dbReference>
<dbReference type="SUPFAM" id="SSF48403">
    <property type="entry name" value="Ankyrin repeat"/>
    <property type="match status" value="1"/>
</dbReference>
<sequence>MKHEKLAGELQRYPHLFHLLSQLSTNPIVATISKRSSMQPSTQMHGSMGQCGNCKICKPYYNPVSFQYLTFPVGFSSLKDLIGSDLGSLIHISAIHGDPELFKLLVTGTNVDINARTPFGETALGLAALYGHHALVQLLADRADTDMNLGITTGGTNTAPLTIAVNRRYEGVVTVFAKDLRVNANIRDTSGKTPLCQAIHQGDENIAIILLHHEMILADDISVDERAHELPLRLAARRGLHHVVNALIARHDVDVNKKSGLEKSSALHAAATVGQNRIIEMLLKHPDIDVNSVDMRDQTPLAAAIKNGDLDTIQILLDQRKWRCAEFAARITRGFL</sequence>